<protein>
    <submittedName>
        <fullName evidence="1">Uncharacterized protein</fullName>
    </submittedName>
</protein>
<reference evidence="1" key="1">
    <citation type="submission" date="2023-04" db="EMBL/GenBank/DDBJ databases">
        <title>Draft Genome sequencing of Naganishia species isolated from polar environments using Oxford Nanopore Technology.</title>
        <authorList>
            <person name="Leo P."/>
            <person name="Venkateswaran K."/>
        </authorList>
    </citation>
    <scope>NUCLEOTIDE SEQUENCE</scope>
    <source>
        <strain evidence="1">DBVPG 5303</strain>
    </source>
</reference>
<proteinExistence type="predicted"/>
<name>A0ACC2XTG4_9TREE</name>
<evidence type="ECO:0000313" key="2">
    <source>
        <dbReference type="Proteomes" id="UP001234202"/>
    </source>
</evidence>
<keyword evidence="2" id="KW-1185">Reference proteome</keyword>
<dbReference type="EMBL" id="JASBWV010000005">
    <property type="protein sequence ID" value="KAJ9126296.1"/>
    <property type="molecule type" value="Genomic_DNA"/>
</dbReference>
<evidence type="ECO:0000313" key="1">
    <source>
        <dbReference type="EMBL" id="KAJ9126296.1"/>
    </source>
</evidence>
<comment type="caution">
    <text evidence="1">The sequence shown here is derived from an EMBL/GenBank/DDBJ whole genome shotgun (WGS) entry which is preliminary data.</text>
</comment>
<dbReference type="Proteomes" id="UP001234202">
    <property type="component" value="Unassembled WGS sequence"/>
</dbReference>
<gene>
    <name evidence="1" type="ORF">QFC24_002028</name>
</gene>
<sequence length="465" mass="50788">MPPRKSNTTGQIHKKQRPVSTISSKETSLLPTQRHEDSLPGKVRNSITWGQTQASLPYHEEEYNRTITIPHPRYHPTPEKGYEHIPDTLYGVPVLGDQVEFAAEQPRRRSSLKGIFGKVVGKREDLQTSSAAEGMSYPMELVGMTVADKQNLASQARQRDPSPFESTNHHHDHHHHHHTHRQRKSVTWDPELGSITTSSSTDIPETTRHSTVSTASLLSKNPSGSSGDSIASDKTVWPFARKTTSLSGGRGRKSPSGKDTSSFPVTAAADGESMIEDDDEAERAPAFKGFEFTPRQYIPLWTPSADVSHTHEEQHHTTPPAFALPTTPPAQQSRHRRSFSIFKPHWKSPSSPQAAAGANYPPAFMDSQLSPSLTHTPSGSGDGQAWSPPLPPSGSAKVYTPRSPYNHSIASFGAHQELQKDLGTPTGKWSRVDFGNGGATDGSTGGGSAPSRTLMYAAEDWLRTL</sequence>
<organism evidence="1 2">
    <name type="scientific">Naganishia onofrii</name>
    <dbReference type="NCBI Taxonomy" id="1851511"/>
    <lineage>
        <taxon>Eukaryota</taxon>
        <taxon>Fungi</taxon>
        <taxon>Dikarya</taxon>
        <taxon>Basidiomycota</taxon>
        <taxon>Agaricomycotina</taxon>
        <taxon>Tremellomycetes</taxon>
        <taxon>Filobasidiales</taxon>
        <taxon>Filobasidiaceae</taxon>
        <taxon>Naganishia</taxon>
    </lineage>
</organism>
<accession>A0ACC2XTG4</accession>